<evidence type="ECO:0000259" key="6">
    <source>
        <dbReference type="PROSITE" id="PS50949"/>
    </source>
</evidence>
<dbReference type="InterPro" id="IPR015421">
    <property type="entry name" value="PyrdxlP-dep_Trfase_major"/>
</dbReference>
<dbReference type="CDD" id="cd07377">
    <property type="entry name" value="WHTH_GntR"/>
    <property type="match status" value="1"/>
</dbReference>
<dbReference type="Gene3D" id="1.10.10.10">
    <property type="entry name" value="Winged helix-like DNA-binding domain superfamily/Winged helix DNA-binding domain"/>
    <property type="match status" value="1"/>
</dbReference>
<comment type="similarity">
    <text evidence="1">In the C-terminal section; belongs to the class-I pyridoxal-phosphate-dependent aminotransferase family.</text>
</comment>
<keyword evidence="2" id="KW-0663">Pyridoxal phosphate</keyword>
<proteinExistence type="inferred from homology"/>
<dbReference type="Proteomes" id="UP001379533">
    <property type="component" value="Chromosome"/>
</dbReference>
<dbReference type="Pfam" id="PF00392">
    <property type="entry name" value="GntR"/>
    <property type="match status" value="1"/>
</dbReference>
<name>A0ABZ2JWA9_9BACT</name>
<organism evidence="7 8">
    <name type="scientific">Pendulispora brunnea</name>
    <dbReference type="NCBI Taxonomy" id="2905690"/>
    <lineage>
        <taxon>Bacteria</taxon>
        <taxon>Pseudomonadati</taxon>
        <taxon>Myxococcota</taxon>
        <taxon>Myxococcia</taxon>
        <taxon>Myxococcales</taxon>
        <taxon>Sorangiineae</taxon>
        <taxon>Pendulisporaceae</taxon>
        <taxon>Pendulispora</taxon>
    </lineage>
</organism>
<dbReference type="InterPro" id="IPR000524">
    <property type="entry name" value="Tscrpt_reg_HTH_GntR"/>
</dbReference>
<dbReference type="InterPro" id="IPR051446">
    <property type="entry name" value="HTH_trans_reg/aminotransferase"/>
</dbReference>
<evidence type="ECO:0000256" key="4">
    <source>
        <dbReference type="ARBA" id="ARBA00023125"/>
    </source>
</evidence>
<keyword evidence="8" id="KW-1185">Reference proteome</keyword>
<dbReference type="PROSITE" id="PS50949">
    <property type="entry name" value="HTH_GNTR"/>
    <property type="match status" value="1"/>
</dbReference>
<keyword evidence="4" id="KW-0238">DNA-binding</keyword>
<evidence type="ECO:0000313" key="7">
    <source>
        <dbReference type="EMBL" id="WXA90064.1"/>
    </source>
</evidence>
<sequence>MAKRFQLRLDRSGKTPLAQQIYKGIAAAIDSGVLVPGARLPSWRDLAAQLGVARGTVRVAYERLSDAQLIVASRSAGTHVAKRPSTSAVRDVPKESSLFADLFPAFSSAPALFQVGVPAPECFPAKLFARIRARAVRTETWSSASYPDPRGEPELRREIAAHLMLARGVACSPSQIIITGGFAGALGLVLRALALEGRTAWMEDPCFPLSRRGLELGGLQPVPIPVDDDGMDVEYGLEHAPDAALALVTPGQQAPIGSTLSLARRLRLLDWAAKTGAWILEDDYLSELQLRGRAAPALASLDRDGRIIHMGSFSKTISPTLRLGFIVAPPSMAASFAEVAACLAPAPGPAVQHATAEFMREGHYMRHLRRTKRIYSKQQDALLSCLEGRVSSVSRAGLSVRVPLPKGARDTEIAKRALTYGLAPTALSPWYMRPTARRSGLLLGVATAPLERIPAACDRLYRAIDLLA</sequence>
<keyword evidence="7" id="KW-0808">Transferase</keyword>
<dbReference type="InterPro" id="IPR036390">
    <property type="entry name" value="WH_DNA-bd_sf"/>
</dbReference>
<dbReference type="Pfam" id="PF00155">
    <property type="entry name" value="Aminotran_1_2"/>
    <property type="match status" value="1"/>
</dbReference>
<dbReference type="EMBL" id="CP089982">
    <property type="protein sequence ID" value="WXA90064.1"/>
    <property type="molecule type" value="Genomic_DNA"/>
</dbReference>
<evidence type="ECO:0000256" key="1">
    <source>
        <dbReference type="ARBA" id="ARBA00005384"/>
    </source>
</evidence>
<protein>
    <submittedName>
        <fullName evidence="7">PLP-dependent aminotransferase family protein</fullName>
    </submittedName>
</protein>
<dbReference type="InterPro" id="IPR036388">
    <property type="entry name" value="WH-like_DNA-bd_sf"/>
</dbReference>
<dbReference type="RefSeq" id="WP_394840676.1">
    <property type="nucleotide sequence ID" value="NZ_CP089982.1"/>
</dbReference>
<dbReference type="SUPFAM" id="SSF46785">
    <property type="entry name" value="Winged helix' DNA-binding domain"/>
    <property type="match status" value="1"/>
</dbReference>
<reference evidence="7 8" key="1">
    <citation type="submission" date="2021-12" db="EMBL/GenBank/DDBJ databases">
        <title>Discovery of the Pendulisporaceae a myxobacterial family with distinct sporulation behavior and unique specialized metabolism.</title>
        <authorList>
            <person name="Garcia R."/>
            <person name="Popoff A."/>
            <person name="Bader C.D."/>
            <person name="Loehr J."/>
            <person name="Walesch S."/>
            <person name="Walt C."/>
            <person name="Boldt J."/>
            <person name="Bunk B."/>
            <person name="Haeckl F.J.F.P.J."/>
            <person name="Gunesch A.P."/>
            <person name="Birkelbach J."/>
            <person name="Nuebel U."/>
            <person name="Pietschmann T."/>
            <person name="Bach T."/>
            <person name="Mueller R."/>
        </authorList>
    </citation>
    <scope>NUCLEOTIDE SEQUENCE [LARGE SCALE GENOMIC DNA]</scope>
    <source>
        <strain evidence="7 8">MSr12523</strain>
    </source>
</reference>
<evidence type="ECO:0000313" key="8">
    <source>
        <dbReference type="Proteomes" id="UP001379533"/>
    </source>
</evidence>
<keyword evidence="7" id="KW-0032">Aminotransferase</keyword>
<accession>A0ABZ2JWA9</accession>
<dbReference type="Gene3D" id="3.40.640.10">
    <property type="entry name" value="Type I PLP-dependent aspartate aminotransferase-like (Major domain)"/>
    <property type="match status" value="1"/>
</dbReference>
<gene>
    <name evidence="7" type="ORF">LZC95_26760</name>
</gene>
<dbReference type="PANTHER" id="PTHR46577">
    <property type="entry name" value="HTH-TYPE TRANSCRIPTIONAL REGULATORY PROTEIN GABR"/>
    <property type="match status" value="1"/>
</dbReference>
<dbReference type="PANTHER" id="PTHR46577:SF1">
    <property type="entry name" value="HTH-TYPE TRANSCRIPTIONAL REGULATORY PROTEIN GABR"/>
    <property type="match status" value="1"/>
</dbReference>
<dbReference type="InterPro" id="IPR015424">
    <property type="entry name" value="PyrdxlP-dep_Trfase"/>
</dbReference>
<keyword evidence="3" id="KW-0805">Transcription regulation</keyword>
<dbReference type="SUPFAM" id="SSF53383">
    <property type="entry name" value="PLP-dependent transferases"/>
    <property type="match status" value="1"/>
</dbReference>
<dbReference type="InterPro" id="IPR004839">
    <property type="entry name" value="Aminotransferase_I/II_large"/>
</dbReference>
<evidence type="ECO:0000256" key="5">
    <source>
        <dbReference type="ARBA" id="ARBA00023163"/>
    </source>
</evidence>
<dbReference type="GO" id="GO:0008483">
    <property type="term" value="F:transaminase activity"/>
    <property type="evidence" value="ECO:0007669"/>
    <property type="project" value="UniProtKB-KW"/>
</dbReference>
<evidence type="ECO:0000256" key="3">
    <source>
        <dbReference type="ARBA" id="ARBA00023015"/>
    </source>
</evidence>
<feature type="domain" description="HTH gntR-type" evidence="6">
    <location>
        <begin position="15"/>
        <end position="83"/>
    </location>
</feature>
<evidence type="ECO:0000256" key="2">
    <source>
        <dbReference type="ARBA" id="ARBA00022898"/>
    </source>
</evidence>
<keyword evidence="5" id="KW-0804">Transcription</keyword>
<dbReference type="CDD" id="cd00609">
    <property type="entry name" value="AAT_like"/>
    <property type="match status" value="1"/>
</dbReference>
<dbReference type="SMART" id="SM00345">
    <property type="entry name" value="HTH_GNTR"/>
    <property type="match status" value="1"/>
</dbReference>